<dbReference type="Pfam" id="PF00214">
    <property type="entry name" value="Calc_CGRP_IAPP"/>
    <property type="match status" value="1"/>
</dbReference>
<evidence type="ECO:0000313" key="8">
    <source>
        <dbReference type="Proteomes" id="UP000261600"/>
    </source>
</evidence>
<evidence type="ECO:0000256" key="2">
    <source>
        <dbReference type="ARBA" id="ARBA00009222"/>
    </source>
</evidence>
<evidence type="ECO:0000256" key="1">
    <source>
        <dbReference type="ARBA" id="ARBA00004613"/>
    </source>
</evidence>
<evidence type="ECO:0000256" key="4">
    <source>
        <dbReference type="ARBA" id="ARBA00022729"/>
    </source>
</evidence>
<keyword evidence="4 6" id="KW-0732">Signal</keyword>
<reference evidence="7" key="2">
    <citation type="submission" date="2025-09" db="UniProtKB">
        <authorList>
            <consortium name="Ensembl"/>
        </authorList>
    </citation>
    <scope>IDENTIFICATION</scope>
</reference>
<evidence type="ECO:0000256" key="3">
    <source>
        <dbReference type="ARBA" id="ARBA00022525"/>
    </source>
</evidence>
<evidence type="ECO:0000313" key="7">
    <source>
        <dbReference type="Ensembl" id="ENSMALP00000028231.1"/>
    </source>
</evidence>
<dbReference type="AlphaFoldDB" id="A0A3Q3KF73"/>
<dbReference type="STRING" id="43700.ENSMALP00000028231"/>
<keyword evidence="5" id="KW-1015">Disulfide bond</keyword>
<dbReference type="Ensembl" id="ENSMALT00000028747.1">
    <property type="protein sequence ID" value="ENSMALP00000028231.1"/>
    <property type="gene ID" value="ENSMALG00000019557.1"/>
</dbReference>
<organism evidence="7 8">
    <name type="scientific">Monopterus albus</name>
    <name type="common">Swamp eel</name>
    <dbReference type="NCBI Taxonomy" id="43700"/>
    <lineage>
        <taxon>Eukaryota</taxon>
        <taxon>Metazoa</taxon>
        <taxon>Chordata</taxon>
        <taxon>Craniata</taxon>
        <taxon>Vertebrata</taxon>
        <taxon>Euteleostomi</taxon>
        <taxon>Actinopterygii</taxon>
        <taxon>Neopterygii</taxon>
        <taxon>Teleostei</taxon>
        <taxon>Neoteleostei</taxon>
        <taxon>Acanthomorphata</taxon>
        <taxon>Anabantaria</taxon>
        <taxon>Synbranchiformes</taxon>
        <taxon>Synbranchidae</taxon>
        <taxon>Monopterus</taxon>
    </lineage>
</organism>
<keyword evidence="8" id="KW-1185">Reference proteome</keyword>
<dbReference type="GO" id="GO:0031716">
    <property type="term" value="F:calcitonin receptor binding"/>
    <property type="evidence" value="ECO:0007669"/>
    <property type="project" value="TreeGrafter"/>
</dbReference>
<evidence type="ECO:0000256" key="6">
    <source>
        <dbReference type="SAM" id="SignalP"/>
    </source>
</evidence>
<dbReference type="InterPro" id="IPR021116">
    <property type="entry name" value="Calcitonin/adrenomedullin"/>
</dbReference>
<dbReference type="GO" id="GO:0005615">
    <property type="term" value="C:extracellular space"/>
    <property type="evidence" value="ECO:0007669"/>
    <property type="project" value="TreeGrafter"/>
</dbReference>
<feature type="signal peptide" evidence="6">
    <location>
        <begin position="1"/>
        <end position="23"/>
    </location>
</feature>
<accession>A0A3Q3KF73</accession>
<evidence type="ECO:0000256" key="5">
    <source>
        <dbReference type="ARBA" id="ARBA00023157"/>
    </source>
</evidence>
<dbReference type="InterPro" id="IPR021117">
    <property type="entry name" value="Calcitonin-like"/>
</dbReference>
<comment type="similarity">
    <text evidence="2">Belongs to the calcitonin family.</text>
</comment>
<dbReference type="GO" id="GO:0005179">
    <property type="term" value="F:hormone activity"/>
    <property type="evidence" value="ECO:0007669"/>
    <property type="project" value="InterPro"/>
</dbReference>
<sequence length="171" mass="19235">MLKLWTLLLACALIICQMYISQAAPSRTSKESMSDGVTGLNDDVQRLFKTIKEFMQITSDEQDHPAAEGSSNAAAQKRACNTAITFPPMWVPRRLADGSDTALCEHKNRYMDQVPHLSEKITPSSTYKHFEMRASFRKTSFINMDLLSDYQTVASIVSPYLTTKKSSWKGD</sequence>
<reference evidence="7" key="1">
    <citation type="submission" date="2025-08" db="UniProtKB">
        <authorList>
            <consortium name="Ensembl"/>
        </authorList>
    </citation>
    <scope>IDENTIFICATION</scope>
</reference>
<dbReference type="PANTHER" id="PTHR10505:SF16">
    <property type="entry name" value="CALCITONIN"/>
    <property type="match status" value="1"/>
</dbReference>
<proteinExistence type="inferred from homology"/>
<feature type="chain" id="PRO_5018793057" description="Interleukin-31" evidence="6">
    <location>
        <begin position="24"/>
        <end position="171"/>
    </location>
</feature>
<dbReference type="Proteomes" id="UP000261600">
    <property type="component" value="Unplaced"/>
</dbReference>
<dbReference type="PANTHER" id="PTHR10505">
    <property type="entry name" value="CALCITONIN-RELATED"/>
    <property type="match status" value="1"/>
</dbReference>
<protein>
    <recommendedName>
        <fullName evidence="9">Interleukin-31</fullName>
    </recommendedName>
</protein>
<comment type="subcellular location">
    <subcellularLocation>
        <location evidence="1">Secreted</location>
    </subcellularLocation>
</comment>
<name>A0A3Q3KF73_MONAL</name>
<keyword evidence="3" id="KW-0964">Secreted</keyword>
<evidence type="ECO:0008006" key="9">
    <source>
        <dbReference type="Google" id="ProtNLM"/>
    </source>
</evidence>